<dbReference type="OrthoDB" id="2423195at2759"/>
<dbReference type="Proteomes" id="UP001153714">
    <property type="component" value="Chromosome 16"/>
</dbReference>
<dbReference type="GO" id="GO:0005737">
    <property type="term" value="C:cytoplasm"/>
    <property type="evidence" value="ECO:0007669"/>
    <property type="project" value="UniProtKB-SubCell"/>
</dbReference>
<sequence>MHFINLDILDMIGNYCKMYQNAKLICLSEEFLDQVKVLCNYIYNCVKKISEQQQEDIGREIQRMNSIIQFSTILDRCGEAKHELGVKDALEQAKSRVIFDNIYNEDIAVSALKEFEKKVKLSAVITKNERALIVKAMKFPKQGHWYKCPNGHIYCITECGGASQISKCNECGATIGGVNHRLLSTNTVAGEMDGAQHPAWSEQNNMANFDLIFD</sequence>
<keyword evidence="5" id="KW-0862">Zinc</keyword>
<feature type="domain" description="RZ-type" evidence="7">
    <location>
        <begin position="125"/>
        <end position="195"/>
    </location>
</feature>
<protein>
    <recommendedName>
        <fullName evidence="7">RZ-type domain-containing protein</fullName>
    </recommendedName>
</protein>
<dbReference type="InterPro" id="IPR046439">
    <property type="entry name" value="ZF_RZ_dom"/>
</dbReference>
<dbReference type="GO" id="GO:0008270">
    <property type="term" value="F:zinc ion binding"/>
    <property type="evidence" value="ECO:0007669"/>
    <property type="project" value="UniProtKB-KW"/>
</dbReference>
<comment type="subcellular location">
    <subcellularLocation>
        <location evidence="1">Cytoplasm</location>
    </subcellularLocation>
</comment>
<evidence type="ECO:0000256" key="4">
    <source>
        <dbReference type="ARBA" id="ARBA00022771"/>
    </source>
</evidence>
<dbReference type="PANTHER" id="PTHR23425">
    <property type="entry name" value="NUCLEOPORIN AMO1-LIKE"/>
    <property type="match status" value="1"/>
</dbReference>
<keyword evidence="4" id="KW-0863">Zinc-finger</keyword>
<dbReference type="Pfam" id="PF20173">
    <property type="entry name" value="ZnF_RZ-type"/>
    <property type="match status" value="1"/>
</dbReference>
<dbReference type="GO" id="GO:0002376">
    <property type="term" value="P:immune system process"/>
    <property type="evidence" value="ECO:0007669"/>
    <property type="project" value="UniProtKB-KW"/>
</dbReference>
<keyword evidence="9" id="KW-1185">Reference proteome</keyword>
<name>A0A9N9QZZ4_9NEOP</name>
<dbReference type="PANTHER" id="PTHR23425:SF8">
    <property type="entry name" value="NUCLEOPORIN AMO1-LIKE"/>
    <property type="match status" value="1"/>
</dbReference>
<evidence type="ECO:0000256" key="2">
    <source>
        <dbReference type="ARBA" id="ARBA00022490"/>
    </source>
</evidence>
<dbReference type="PROSITE" id="PS51981">
    <property type="entry name" value="ZF_RZ"/>
    <property type="match status" value="1"/>
</dbReference>
<keyword evidence="6" id="KW-0391">Immunity</keyword>
<proteinExistence type="predicted"/>
<evidence type="ECO:0000256" key="1">
    <source>
        <dbReference type="ARBA" id="ARBA00004496"/>
    </source>
</evidence>
<reference evidence="8" key="1">
    <citation type="submission" date="2021-12" db="EMBL/GenBank/DDBJ databases">
        <authorList>
            <person name="King R."/>
        </authorList>
    </citation>
    <scope>NUCLEOTIDE SEQUENCE</scope>
</reference>
<dbReference type="EMBL" id="OU893347">
    <property type="protein sequence ID" value="CAG9786641.1"/>
    <property type="molecule type" value="Genomic_DNA"/>
</dbReference>
<evidence type="ECO:0000313" key="8">
    <source>
        <dbReference type="EMBL" id="CAG9786641.1"/>
    </source>
</evidence>
<reference evidence="8" key="2">
    <citation type="submission" date="2022-10" db="EMBL/GenBank/DDBJ databases">
        <authorList>
            <consortium name="ENA_rothamsted_submissions"/>
            <consortium name="culmorum"/>
            <person name="King R."/>
        </authorList>
    </citation>
    <scope>NUCLEOTIDE SEQUENCE</scope>
</reference>
<evidence type="ECO:0000259" key="7">
    <source>
        <dbReference type="PROSITE" id="PS51981"/>
    </source>
</evidence>
<accession>A0A9N9QZZ4</accession>
<evidence type="ECO:0000256" key="3">
    <source>
        <dbReference type="ARBA" id="ARBA00022723"/>
    </source>
</evidence>
<evidence type="ECO:0000313" key="9">
    <source>
        <dbReference type="Proteomes" id="UP001153714"/>
    </source>
</evidence>
<keyword evidence="2" id="KW-0963">Cytoplasm</keyword>
<evidence type="ECO:0000256" key="5">
    <source>
        <dbReference type="ARBA" id="ARBA00022833"/>
    </source>
</evidence>
<gene>
    <name evidence="8" type="ORF">DIATSA_LOCUS4582</name>
</gene>
<organism evidence="8 9">
    <name type="scientific">Diatraea saccharalis</name>
    <name type="common">sugarcane borer</name>
    <dbReference type="NCBI Taxonomy" id="40085"/>
    <lineage>
        <taxon>Eukaryota</taxon>
        <taxon>Metazoa</taxon>
        <taxon>Ecdysozoa</taxon>
        <taxon>Arthropoda</taxon>
        <taxon>Hexapoda</taxon>
        <taxon>Insecta</taxon>
        <taxon>Pterygota</taxon>
        <taxon>Neoptera</taxon>
        <taxon>Endopterygota</taxon>
        <taxon>Lepidoptera</taxon>
        <taxon>Glossata</taxon>
        <taxon>Ditrysia</taxon>
        <taxon>Pyraloidea</taxon>
        <taxon>Crambidae</taxon>
        <taxon>Crambinae</taxon>
        <taxon>Diatraea</taxon>
    </lineage>
</organism>
<dbReference type="AlphaFoldDB" id="A0A9N9QZZ4"/>
<evidence type="ECO:0000256" key="6">
    <source>
        <dbReference type="ARBA" id="ARBA00022859"/>
    </source>
</evidence>
<keyword evidence="3" id="KW-0479">Metal-binding</keyword>